<keyword evidence="3" id="KW-1185">Reference proteome</keyword>
<dbReference type="HOGENOM" id="CLU_3071431_0_0_1"/>
<organism evidence="3">
    <name type="scientific">Arabidopsis lyrata subsp. lyrata</name>
    <name type="common">Lyre-leaved rock-cress</name>
    <dbReference type="NCBI Taxonomy" id="81972"/>
    <lineage>
        <taxon>Eukaryota</taxon>
        <taxon>Viridiplantae</taxon>
        <taxon>Streptophyta</taxon>
        <taxon>Embryophyta</taxon>
        <taxon>Tracheophyta</taxon>
        <taxon>Spermatophyta</taxon>
        <taxon>Magnoliopsida</taxon>
        <taxon>eudicotyledons</taxon>
        <taxon>Gunneridae</taxon>
        <taxon>Pentapetalae</taxon>
        <taxon>rosids</taxon>
        <taxon>malvids</taxon>
        <taxon>Brassicales</taxon>
        <taxon>Brassicaceae</taxon>
        <taxon>Camelineae</taxon>
        <taxon>Arabidopsis</taxon>
    </lineage>
</organism>
<name>D7LF28_ARALL</name>
<sequence length="53" mass="5785">MATADWTGLVLAEPALERLLQNMSDPADQSVSASQKKKKDMFDRFGSAKSAQI</sequence>
<dbReference type="AlphaFoldDB" id="D7LF28"/>
<protein>
    <submittedName>
        <fullName evidence="2">Predicted protein</fullName>
    </submittedName>
</protein>
<gene>
    <name evidence="2" type="ORF">ARALYDRAFT_903322</name>
</gene>
<feature type="region of interest" description="Disordered" evidence="1">
    <location>
        <begin position="21"/>
        <end position="53"/>
    </location>
</feature>
<dbReference type="Proteomes" id="UP000008694">
    <property type="component" value="Unassembled WGS sequence"/>
</dbReference>
<feature type="compositionally biased region" description="Polar residues" evidence="1">
    <location>
        <begin position="21"/>
        <end position="34"/>
    </location>
</feature>
<evidence type="ECO:0000313" key="2">
    <source>
        <dbReference type="EMBL" id="EFH57973.1"/>
    </source>
</evidence>
<dbReference type="EMBL" id="GL348716">
    <property type="protein sequence ID" value="EFH57973.1"/>
    <property type="molecule type" value="Genomic_DNA"/>
</dbReference>
<proteinExistence type="predicted"/>
<evidence type="ECO:0000256" key="1">
    <source>
        <dbReference type="SAM" id="MobiDB-lite"/>
    </source>
</evidence>
<reference evidence="3" key="1">
    <citation type="journal article" date="2011" name="Nat. Genet.">
        <title>The Arabidopsis lyrata genome sequence and the basis of rapid genome size change.</title>
        <authorList>
            <person name="Hu T.T."/>
            <person name="Pattyn P."/>
            <person name="Bakker E.G."/>
            <person name="Cao J."/>
            <person name="Cheng J.-F."/>
            <person name="Clark R.M."/>
            <person name="Fahlgren N."/>
            <person name="Fawcett J.A."/>
            <person name="Grimwood J."/>
            <person name="Gundlach H."/>
            <person name="Haberer G."/>
            <person name="Hollister J.D."/>
            <person name="Ossowski S."/>
            <person name="Ottilar R.P."/>
            <person name="Salamov A.A."/>
            <person name="Schneeberger K."/>
            <person name="Spannagl M."/>
            <person name="Wang X."/>
            <person name="Yang L."/>
            <person name="Nasrallah M.E."/>
            <person name="Bergelson J."/>
            <person name="Carrington J.C."/>
            <person name="Gaut B.S."/>
            <person name="Schmutz J."/>
            <person name="Mayer K.F.X."/>
            <person name="Van de Peer Y."/>
            <person name="Grigoriev I.V."/>
            <person name="Nordborg M."/>
            <person name="Weigel D."/>
            <person name="Guo Y.-L."/>
        </authorList>
    </citation>
    <scope>NUCLEOTIDE SEQUENCE [LARGE SCALE GENOMIC DNA]</scope>
    <source>
        <strain evidence="3">cv. MN47</strain>
    </source>
</reference>
<accession>D7LF28</accession>
<evidence type="ECO:0000313" key="3">
    <source>
        <dbReference type="Proteomes" id="UP000008694"/>
    </source>
</evidence>
<dbReference type="Gramene" id="scaffold_402823.1">
    <property type="protein sequence ID" value="scaffold_402823.1"/>
    <property type="gene ID" value="scaffold_402823.1"/>
</dbReference>